<feature type="transmembrane region" description="Helical" evidence="2">
    <location>
        <begin position="70"/>
        <end position="94"/>
    </location>
</feature>
<feature type="region of interest" description="Disordered" evidence="1">
    <location>
        <begin position="218"/>
        <end position="253"/>
    </location>
</feature>
<keyword evidence="2" id="KW-0812">Transmembrane</keyword>
<feature type="compositionally biased region" description="Low complexity" evidence="1">
    <location>
        <begin position="10"/>
        <end position="63"/>
    </location>
</feature>
<feature type="compositionally biased region" description="Pro residues" evidence="1">
    <location>
        <begin position="243"/>
        <end position="253"/>
    </location>
</feature>
<evidence type="ECO:0000256" key="2">
    <source>
        <dbReference type="SAM" id="Phobius"/>
    </source>
</evidence>
<accession>A0ABS5D9G3</accession>
<comment type="caution">
    <text evidence="3">The sequence shown here is derived from an EMBL/GenBank/DDBJ whole genome shotgun (WGS) entry which is preliminary data.</text>
</comment>
<sequence>MTPPQPPYGQPQQPGQQPGYPQQGYPQPQAYPQQPAHPQPQAGYPQGYPQQPYPQQGYPQQPQRGGSPKAAFVAGAVSAVAALISLIFAFGYIDNAIGMMGGITGETNAGINDALYWVTSVVGFLTALGIAVSALLFFLRHSLAPLAGMISGGLGVIMMGFRVATALHAEANRGSTTGAADVEYVTVLVLALIVLVIALLPPVKAALKPKAAKPATAVGFPAPGAPQQPNYPTQGVHQQPGYPQQPPGGYPQQ</sequence>
<name>A0ABS5D9G3_9PSEU</name>
<feature type="transmembrane region" description="Helical" evidence="2">
    <location>
        <begin position="114"/>
        <end position="139"/>
    </location>
</feature>
<feature type="region of interest" description="Disordered" evidence="1">
    <location>
        <begin position="1"/>
        <end position="66"/>
    </location>
</feature>
<organism evidence="3 4">
    <name type="scientific">Saccharopolyspora endophytica</name>
    <dbReference type="NCBI Taxonomy" id="543886"/>
    <lineage>
        <taxon>Bacteria</taxon>
        <taxon>Bacillati</taxon>
        <taxon>Actinomycetota</taxon>
        <taxon>Actinomycetes</taxon>
        <taxon>Pseudonocardiales</taxon>
        <taxon>Pseudonocardiaceae</taxon>
        <taxon>Saccharopolyspora</taxon>
    </lineage>
</organism>
<protein>
    <submittedName>
        <fullName evidence="3">Uncharacterized protein</fullName>
    </submittedName>
</protein>
<gene>
    <name evidence="3" type="ORF">KBO27_03165</name>
</gene>
<feature type="compositionally biased region" description="Polar residues" evidence="1">
    <location>
        <begin position="227"/>
        <end position="237"/>
    </location>
</feature>
<dbReference type="SUPFAM" id="SSF81995">
    <property type="entry name" value="beta-sandwich domain of Sec23/24"/>
    <property type="match status" value="1"/>
</dbReference>
<keyword evidence="2" id="KW-0472">Membrane</keyword>
<evidence type="ECO:0000256" key="1">
    <source>
        <dbReference type="SAM" id="MobiDB-lite"/>
    </source>
</evidence>
<keyword evidence="2" id="KW-1133">Transmembrane helix</keyword>
<feature type="transmembrane region" description="Helical" evidence="2">
    <location>
        <begin position="146"/>
        <end position="164"/>
    </location>
</feature>
<evidence type="ECO:0000313" key="3">
    <source>
        <dbReference type="EMBL" id="MBQ0922929.1"/>
    </source>
</evidence>
<feature type="transmembrane region" description="Helical" evidence="2">
    <location>
        <begin position="184"/>
        <end position="203"/>
    </location>
</feature>
<evidence type="ECO:0000313" key="4">
    <source>
        <dbReference type="Proteomes" id="UP000674084"/>
    </source>
</evidence>
<dbReference type="Proteomes" id="UP000674084">
    <property type="component" value="Unassembled WGS sequence"/>
</dbReference>
<keyword evidence="4" id="KW-1185">Reference proteome</keyword>
<reference evidence="3 4" key="1">
    <citation type="submission" date="2021-04" db="EMBL/GenBank/DDBJ databases">
        <title>Whole-genome sequencing of Saccharopolyspora endophytica KCTC 19397.</title>
        <authorList>
            <person name="Ay H."/>
            <person name="Saygin H."/>
            <person name="Sahin N."/>
        </authorList>
    </citation>
    <scope>NUCLEOTIDE SEQUENCE [LARGE SCALE GENOMIC DNA]</scope>
    <source>
        <strain evidence="3 4">KCTC 19397</strain>
    </source>
</reference>
<proteinExistence type="predicted"/>
<dbReference type="RefSeq" id="WP_210968426.1">
    <property type="nucleotide sequence ID" value="NZ_JAGPXE010000001.1"/>
</dbReference>
<dbReference type="EMBL" id="JAGPXE010000001">
    <property type="protein sequence ID" value="MBQ0922929.1"/>
    <property type="molecule type" value="Genomic_DNA"/>
</dbReference>